<feature type="domain" description="ABC transporter" evidence="5">
    <location>
        <begin position="7"/>
        <end position="257"/>
    </location>
</feature>
<dbReference type="Proteomes" id="UP001174909">
    <property type="component" value="Unassembled WGS sequence"/>
</dbReference>
<evidence type="ECO:0000313" key="7">
    <source>
        <dbReference type="Proteomes" id="UP001174909"/>
    </source>
</evidence>
<dbReference type="GO" id="GO:0055085">
    <property type="term" value="P:transmembrane transport"/>
    <property type="evidence" value="ECO:0007669"/>
    <property type="project" value="UniProtKB-ARBA"/>
</dbReference>
<evidence type="ECO:0000259" key="5">
    <source>
        <dbReference type="PROSITE" id="PS50893"/>
    </source>
</evidence>
<dbReference type="NCBIfam" id="TIGR01727">
    <property type="entry name" value="oligo_HPY"/>
    <property type="match status" value="1"/>
</dbReference>
<keyword evidence="2" id="KW-0813">Transport</keyword>
<evidence type="ECO:0000256" key="3">
    <source>
        <dbReference type="ARBA" id="ARBA00022741"/>
    </source>
</evidence>
<protein>
    <submittedName>
        <fullName evidence="6">Glutathione import ATP-binding protein GsiA</fullName>
    </submittedName>
</protein>
<dbReference type="GO" id="GO:0005524">
    <property type="term" value="F:ATP binding"/>
    <property type="evidence" value="ECO:0007669"/>
    <property type="project" value="UniProtKB-KW"/>
</dbReference>
<evidence type="ECO:0000256" key="4">
    <source>
        <dbReference type="ARBA" id="ARBA00022840"/>
    </source>
</evidence>
<dbReference type="SUPFAM" id="SSF52540">
    <property type="entry name" value="P-loop containing nucleoside triphosphate hydrolases"/>
    <property type="match status" value="2"/>
</dbReference>
<accession>A0AA35SZC3</accession>
<feature type="domain" description="ABC transporter" evidence="5">
    <location>
        <begin position="287"/>
        <end position="527"/>
    </location>
</feature>
<comment type="similarity">
    <text evidence="1">Belongs to the ABC transporter superfamily.</text>
</comment>
<name>A0AA35SZC3_GEOBA</name>
<dbReference type="SMART" id="SM00382">
    <property type="entry name" value="AAA"/>
    <property type="match status" value="2"/>
</dbReference>
<evidence type="ECO:0000256" key="1">
    <source>
        <dbReference type="ARBA" id="ARBA00005417"/>
    </source>
</evidence>
<dbReference type="CDD" id="cd03257">
    <property type="entry name" value="ABC_NikE_OppD_transporters"/>
    <property type="match status" value="2"/>
</dbReference>
<dbReference type="NCBIfam" id="NF007739">
    <property type="entry name" value="PRK10419.1"/>
    <property type="match status" value="2"/>
</dbReference>
<evidence type="ECO:0000256" key="2">
    <source>
        <dbReference type="ARBA" id="ARBA00022448"/>
    </source>
</evidence>
<keyword evidence="3" id="KW-0547">Nucleotide-binding</keyword>
<dbReference type="Gene3D" id="3.40.50.300">
    <property type="entry name" value="P-loop containing nucleotide triphosphate hydrolases"/>
    <property type="match status" value="2"/>
</dbReference>
<dbReference type="PANTHER" id="PTHR43776:SF7">
    <property type="entry name" value="D,D-DIPEPTIDE TRANSPORT ATP-BINDING PROTEIN DDPF-RELATED"/>
    <property type="match status" value="1"/>
</dbReference>
<dbReference type="Pfam" id="PF08352">
    <property type="entry name" value="oligo_HPY"/>
    <property type="match status" value="2"/>
</dbReference>
<dbReference type="EMBL" id="CASHTH010003003">
    <property type="protein sequence ID" value="CAI8038638.1"/>
    <property type="molecule type" value="Genomic_DNA"/>
</dbReference>
<proteinExistence type="inferred from homology"/>
<keyword evidence="4 6" id="KW-0067">ATP-binding</keyword>
<dbReference type="InterPro" id="IPR017871">
    <property type="entry name" value="ABC_transporter-like_CS"/>
</dbReference>
<keyword evidence="7" id="KW-1185">Reference proteome</keyword>
<sequence length="600" mass="66807">MADEVILRVQDLQTHFFTRTGVVKAVDGISFELKRGETLGIVGESGSGKSMTAWSILGMVPHPGRIVGGSINYLGENLLEKSRGEMRDIRGSGICMVMQDPLTSLNPVFTVGDQLTETLRLEYNEPRRSLRDRAIRLLENVRIPAAEERLINFPHQMSGGMRQRVVGAISIARSPNLLIADEPTTSLDATIQLQYLRLLKDIQAQTGAAIIFITHDFGIVARMCDRVAVMYAGRIVEQSDVEDMFDHPAHPYTEALLESVPDLDTDATGSREHALVRLEGIRRHFPVYRGNVLRRQTGTVKAVDGISINIMPGETYSLVGESGCGKTTTSRMLLMADQPTEGDIYFDNRPMKHFSGAERRNFKASVQAVFQDPWSSLNPRMRVDQIIAEPLITHQRLSRSAVRAQVQELLQVVGLHPFHAERYPHEFSGGQRQRIAIARALSTRPKLIVLDEPVSALDVSIRAQILNLLKELQSTYELSYLLIAHNLATVRYMSHTVGVMYLGKIVEEAPPIELFTNAQHPYTRALISASLPAHPRRQREEIVLAGEVPSPINPPAGCTFHPRCPFVMERCSADVPALVEYTPRHFTACHLYADGGKNTC</sequence>
<reference evidence="6" key="1">
    <citation type="submission" date="2023-03" db="EMBL/GenBank/DDBJ databases">
        <authorList>
            <person name="Steffen K."/>
            <person name="Cardenas P."/>
        </authorList>
    </citation>
    <scope>NUCLEOTIDE SEQUENCE</scope>
</reference>
<dbReference type="InterPro" id="IPR003439">
    <property type="entry name" value="ABC_transporter-like_ATP-bd"/>
</dbReference>
<dbReference type="FunFam" id="3.40.50.300:FF:000016">
    <property type="entry name" value="Oligopeptide ABC transporter ATP-binding component"/>
    <property type="match status" value="2"/>
</dbReference>
<dbReference type="GO" id="GO:0015833">
    <property type="term" value="P:peptide transport"/>
    <property type="evidence" value="ECO:0007669"/>
    <property type="project" value="InterPro"/>
</dbReference>
<dbReference type="PANTHER" id="PTHR43776">
    <property type="entry name" value="TRANSPORT ATP-BINDING PROTEIN"/>
    <property type="match status" value="1"/>
</dbReference>
<dbReference type="Pfam" id="PF00005">
    <property type="entry name" value="ABC_tran"/>
    <property type="match status" value="2"/>
</dbReference>
<comment type="caution">
    <text evidence="6">The sequence shown here is derived from an EMBL/GenBank/DDBJ whole genome shotgun (WGS) entry which is preliminary data.</text>
</comment>
<dbReference type="NCBIfam" id="NF008453">
    <property type="entry name" value="PRK11308.1"/>
    <property type="match status" value="2"/>
</dbReference>
<dbReference type="InterPro" id="IPR050319">
    <property type="entry name" value="ABC_transp_ATP-bind"/>
</dbReference>
<dbReference type="PROSITE" id="PS50893">
    <property type="entry name" value="ABC_TRANSPORTER_2"/>
    <property type="match status" value="2"/>
</dbReference>
<dbReference type="InterPro" id="IPR013563">
    <property type="entry name" value="Oligopep_ABC_C"/>
</dbReference>
<dbReference type="InterPro" id="IPR027417">
    <property type="entry name" value="P-loop_NTPase"/>
</dbReference>
<organism evidence="6 7">
    <name type="scientific">Geodia barretti</name>
    <name type="common">Barrett's horny sponge</name>
    <dbReference type="NCBI Taxonomy" id="519541"/>
    <lineage>
        <taxon>Eukaryota</taxon>
        <taxon>Metazoa</taxon>
        <taxon>Porifera</taxon>
        <taxon>Demospongiae</taxon>
        <taxon>Heteroscleromorpha</taxon>
        <taxon>Tetractinellida</taxon>
        <taxon>Astrophorina</taxon>
        <taxon>Geodiidae</taxon>
        <taxon>Geodia</taxon>
    </lineage>
</organism>
<dbReference type="AlphaFoldDB" id="A0AA35SZC3"/>
<dbReference type="PROSITE" id="PS00211">
    <property type="entry name" value="ABC_TRANSPORTER_1"/>
    <property type="match status" value="1"/>
</dbReference>
<evidence type="ECO:0000313" key="6">
    <source>
        <dbReference type="EMBL" id="CAI8038638.1"/>
    </source>
</evidence>
<dbReference type="InterPro" id="IPR003593">
    <property type="entry name" value="AAA+_ATPase"/>
</dbReference>
<dbReference type="GO" id="GO:0016887">
    <property type="term" value="F:ATP hydrolysis activity"/>
    <property type="evidence" value="ECO:0007669"/>
    <property type="project" value="InterPro"/>
</dbReference>
<gene>
    <name evidence="6" type="ORF">GBAR_LOCUS21543</name>
</gene>